<reference evidence="1" key="1">
    <citation type="journal article" date="2022" name="Int. J. Mol. Sci.">
        <title>Draft Genome of Tanacetum Coccineum: Genomic Comparison of Closely Related Tanacetum-Family Plants.</title>
        <authorList>
            <person name="Yamashiro T."/>
            <person name="Shiraishi A."/>
            <person name="Nakayama K."/>
            <person name="Satake H."/>
        </authorList>
    </citation>
    <scope>NUCLEOTIDE SEQUENCE</scope>
</reference>
<accession>A0ABQ5HJQ1</accession>
<dbReference type="EMBL" id="BQNB010019641">
    <property type="protein sequence ID" value="GJT87472.1"/>
    <property type="molecule type" value="Genomic_DNA"/>
</dbReference>
<organism evidence="1 2">
    <name type="scientific">Tanacetum coccineum</name>
    <dbReference type="NCBI Taxonomy" id="301880"/>
    <lineage>
        <taxon>Eukaryota</taxon>
        <taxon>Viridiplantae</taxon>
        <taxon>Streptophyta</taxon>
        <taxon>Embryophyta</taxon>
        <taxon>Tracheophyta</taxon>
        <taxon>Spermatophyta</taxon>
        <taxon>Magnoliopsida</taxon>
        <taxon>eudicotyledons</taxon>
        <taxon>Gunneridae</taxon>
        <taxon>Pentapetalae</taxon>
        <taxon>asterids</taxon>
        <taxon>campanulids</taxon>
        <taxon>Asterales</taxon>
        <taxon>Asteraceae</taxon>
        <taxon>Asteroideae</taxon>
        <taxon>Anthemideae</taxon>
        <taxon>Anthemidinae</taxon>
        <taxon>Tanacetum</taxon>
    </lineage>
</organism>
<proteinExistence type="predicted"/>
<protein>
    <submittedName>
        <fullName evidence="1">Uncharacterized protein</fullName>
    </submittedName>
</protein>
<evidence type="ECO:0000313" key="2">
    <source>
        <dbReference type="Proteomes" id="UP001151760"/>
    </source>
</evidence>
<reference evidence="1" key="2">
    <citation type="submission" date="2022-01" db="EMBL/GenBank/DDBJ databases">
        <authorList>
            <person name="Yamashiro T."/>
            <person name="Shiraishi A."/>
            <person name="Satake H."/>
            <person name="Nakayama K."/>
        </authorList>
    </citation>
    <scope>NUCLEOTIDE SEQUENCE</scope>
</reference>
<comment type="caution">
    <text evidence="1">The sequence shown here is derived from an EMBL/GenBank/DDBJ whole genome shotgun (WGS) entry which is preliminary data.</text>
</comment>
<dbReference type="Proteomes" id="UP001151760">
    <property type="component" value="Unassembled WGS sequence"/>
</dbReference>
<sequence>MSLALASFLDRDLDGRLWTAPNCMSLAFAHQFKGKVQSGAIKIGAYSIRFNFLLECIKGIDYIFREENGSLFQAIEEQRCPGGLIVESTSDELDHLLEQETNQLLPLKESHLSEQDLVQIECEGFLATTKGNIARHNHSAKHDWFLRKQRLRENYKGRDKHHFAVVYLLKSSFGQMAVRIAGFDLVLTCFSTLHHCGDIFSSKSVLTHRVSVGACCSLYELRLMSYWLIDGGRKSWTLVEIVLSVFD</sequence>
<gene>
    <name evidence="1" type="ORF">Tco_1069189</name>
</gene>
<name>A0ABQ5HJQ1_9ASTR</name>
<evidence type="ECO:0000313" key="1">
    <source>
        <dbReference type="EMBL" id="GJT87472.1"/>
    </source>
</evidence>
<keyword evidence="2" id="KW-1185">Reference proteome</keyword>